<evidence type="ECO:0000313" key="4">
    <source>
        <dbReference type="Proteomes" id="UP000199328"/>
    </source>
</evidence>
<dbReference type="EMBL" id="FNFV01000005">
    <property type="protein sequence ID" value="SDK82783.1"/>
    <property type="molecule type" value="Genomic_DNA"/>
</dbReference>
<evidence type="ECO:0000256" key="1">
    <source>
        <dbReference type="SAM" id="SignalP"/>
    </source>
</evidence>
<evidence type="ECO:0000259" key="2">
    <source>
        <dbReference type="Pfam" id="PF04366"/>
    </source>
</evidence>
<feature type="domain" description="Ysc84 actin-binding" evidence="2">
    <location>
        <begin position="105"/>
        <end position="188"/>
    </location>
</feature>
<name>A0A1G9F3G0_9RHOB</name>
<dbReference type="AlphaFoldDB" id="A0A1G9F3G0"/>
<dbReference type="OrthoDB" id="7847492at2"/>
<sequence length="192" mass="19800">MTTSTRRALILSGLGAAGAFALGACSNNTPRRPRPSGAEAIDARVDATLDYLFTTYPDTVALRDRAVGMLVMPVVTKAGLFLGGAYGKGALRVGGVTDSYWAASSASFGLQIGAQQYSHVLFFMTDAALEAFRAADSITLGADIEYAVADEGGNFGGDTVTMGVPVVALVFGQAGIMAGVSMKGTLYTRINP</sequence>
<dbReference type="InterPro" id="IPR007461">
    <property type="entry name" value="Ysc84_actin-binding"/>
</dbReference>
<dbReference type="Pfam" id="PF04366">
    <property type="entry name" value="Ysc84"/>
    <property type="match status" value="1"/>
</dbReference>
<dbReference type="CDD" id="cd11524">
    <property type="entry name" value="SYLF"/>
    <property type="match status" value="1"/>
</dbReference>
<dbReference type="Proteomes" id="UP000199328">
    <property type="component" value="Unassembled WGS sequence"/>
</dbReference>
<keyword evidence="1" id="KW-0732">Signal</keyword>
<accession>A0A1G9F3G0</accession>
<dbReference type="InterPro" id="IPR006311">
    <property type="entry name" value="TAT_signal"/>
</dbReference>
<protein>
    <submittedName>
        <fullName evidence="3">Lipid-binding SYLF domain-containing protein</fullName>
    </submittedName>
</protein>
<feature type="chain" id="PRO_5011484152" evidence="1">
    <location>
        <begin position="22"/>
        <end position="192"/>
    </location>
</feature>
<keyword evidence="4" id="KW-1185">Reference proteome</keyword>
<dbReference type="PROSITE" id="PS51318">
    <property type="entry name" value="TAT"/>
    <property type="match status" value="1"/>
</dbReference>
<dbReference type="STRING" id="990712.SAMN05216257_10512"/>
<evidence type="ECO:0000313" key="3">
    <source>
        <dbReference type="EMBL" id="SDK82783.1"/>
    </source>
</evidence>
<proteinExistence type="predicted"/>
<gene>
    <name evidence="3" type="ORF">SAMN05216257_10512</name>
</gene>
<organism evidence="3 4">
    <name type="scientific">Meinhardsimonia xiamenensis</name>
    <dbReference type="NCBI Taxonomy" id="990712"/>
    <lineage>
        <taxon>Bacteria</taxon>
        <taxon>Pseudomonadati</taxon>
        <taxon>Pseudomonadota</taxon>
        <taxon>Alphaproteobacteria</taxon>
        <taxon>Rhodobacterales</taxon>
        <taxon>Paracoccaceae</taxon>
        <taxon>Meinhardsimonia</taxon>
    </lineage>
</organism>
<reference evidence="4" key="1">
    <citation type="submission" date="2016-10" db="EMBL/GenBank/DDBJ databases">
        <authorList>
            <person name="Varghese N."/>
            <person name="Submissions S."/>
        </authorList>
    </citation>
    <scope>NUCLEOTIDE SEQUENCE [LARGE SCALE GENOMIC DNA]</scope>
    <source>
        <strain evidence="4">CGMCC 1.10789</strain>
    </source>
</reference>
<dbReference type="PROSITE" id="PS51257">
    <property type="entry name" value="PROKAR_LIPOPROTEIN"/>
    <property type="match status" value="1"/>
</dbReference>
<dbReference type="RefSeq" id="WP_092500627.1">
    <property type="nucleotide sequence ID" value="NZ_FNFV01000005.1"/>
</dbReference>
<feature type="signal peptide" evidence="1">
    <location>
        <begin position="1"/>
        <end position="21"/>
    </location>
</feature>